<sequence>MGQAGGLPTGAVIERGDAGANGSYVRFADGTQICDVTTPAQASTAAMGAIFSAGSDAGWSFAMPFAAPPVVSGQVAGGAGWVAVSDSSPTVAQCRRCSALSEATAVPLRLMAVGRWV</sequence>
<gene>
    <name evidence="1" type="ORF">ACFTOW_02065</name>
</gene>
<proteinExistence type="predicted"/>
<organism evidence="1 2">
    <name type="scientific">Lacimonas salitolerans</name>
    <dbReference type="NCBI Taxonomy" id="1323750"/>
    <lineage>
        <taxon>Bacteria</taxon>
        <taxon>Pseudomonadati</taxon>
        <taxon>Pseudomonadota</taxon>
        <taxon>Alphaproteobacteria</taxon>
        <taxon>Rhodobacterales</taxon>
        <taxon>Paracoccaceae</taxon>
        <taxon>Lacimonas</taxon>
    </lineage>
</organism>
<name>A0ABW4EA34_9RHOB</name>
<evidence type="ECO:0000313" key="2">
    <source>
        <dbReference type="Proteomes" id="UP001597186"/>
    </source>
</evidence>
<dbReference type="EMBL" id="JBHUDD010000021">
    <property type="protein sequence ID" value="MFD1508192.1"/>
    <property type="molecule type" value="Genomic_DNA"/>
</dbReference>
<dbReference type="Proteomes" id="UP001597186">
    <property type="component" value="Unassembled WGS sequence"/>
</dbReference>
<accession>A0ABW4EA34</accession>
<keyword evidence="2" id="KW-1185">Reference proteome</keyword>
<comment type="caution">
    <text evidence="1">The sequence shown here is derived from an EMBL/GenBank/DDBJ whole genome shotgun (WGS) entry which is preliminary data.</text>
</comment>
<reference evidence="2" key="1">
    <citation type="journal article" date="2019" name="Int. J. Syst. Evol. Microbiol.">
        <title>The Global Catalogue of Microorganisms (GCM) 10K type strain sequencing project: providing services to taxonomists for standard genome sequencing and annotation.</title>
        <authorList>
            <consortium name="The Broad Institute Genomics Platform"/>
            <consortium name="The Broad Institute Genome Sequencing Center for Infectious Disease"/>
            <person name="Wu L."/>
            <person name="Ma J."/>
        </authorList>
    </citation>
    <scope>NUCLEOTIDE SEQUENCE [LARGE SCALE GENOMIC DNA]</scope>
    <source>
        <strain evidence="2">CGMCC 1.12477</strain>
    </source>
</reference>
<evidence type="ECO:0000313" key="1">
    <source>
        <dbReference type="EMBL" id="MFD1508192.1"/>
    </source>
</evidence>
<protein>
    <submittedName>
        <fullName evidence="1">Uncharacterized protein</fullName>
    </submittedName>
</protein>